<dbReference type="InterPro" id="IPR008966">
    <property type="entry name" value="Adhesion_dom_sf"/>
</dbReference>
<accession>A0A6N6W2Z3</accession>
<dbReference type="InterPro" id="IPR000259">
    <property type="entry name" value="Adhesion_dom_fimbrial"/>
</dbReference>
<dbReference type="InterPro" id="IPR036937">
    <property type="entry name" value="Adhesion_dom_fimbrial_sf"/>
</dbReference>
<dbReference type="PROSITE" id="PS51257">
    <property type="entry name" value="PROKAR_LIPOPROTEIN"/>
    <property type="match status" value="1"/>
</dbReference>
<organism evidence="4 5">
    <name type="scientific">Paraburkholderia madseniana</name>
    <dbReference type="NCBI Taxonomy" id="2599607"/>
    <lineage>
        <taxon>Bacteria</taxon>
        <taxon>Pseudomonadati</taxon>
        <taxon>Pseudomonadota</taxon>
        <taxon>Betaproteobacteria</taxon>
        <taxon>Burkholderiales</taxon>
        <taxon>Burkholderiaceae</taxon>
        <taxon>Paraburkholderia</taxon>
    </lineage>
</organism>
<dbReference type="AlphaFoldDB" id="A0A6N6W2Z3"/>
<evidence type="ECO:0000313" key="5">
    <source>
        <dbReference type="Proteomes" id="UP000463700"/>
    </source>
</evidence>
<dbReference type="GO" id="GO:0009289">
    <property type="term" value="C:pilus"/>
    <property type="evidence" value="ECO:0007669"/>
    <property type="project" value="InterPro"/>
</dbReference>
<gene>
    <name evidence="4" type="ORF">FSO04_39400</name>
</gene>
<feature type="signal peptide" evidence="2">
    <location>
        <begin position="1"/>
        <end position="35"/>
    </location>
</feature>
<dbReference type="Proteomes" id="UP000463700">
    <property type="component" value="Unassembled WGS sequence"/>
</dbReference>
<dbReference type="PANTHER" id="PTHR33420:SF3">
    <property type="entry name" value="FIMBRIAL SUBUNIT ELFA"/>
    <property type="match status" value="1"/>
</dbReference>
<keyword evidence="1 2" id="KW-0732">Signal</keyword>
<evidence type="ECO:0000259" key="3">
    <source>
        <dbReference type="Pfam" id="PF00419"/>
    </source>
</evidence>
<feature type="chain" id="PRO_5026714159" evidence="2">
    <location>
        <begin position="36"/>
        <end position="346"/>
    </location>
</feature>
<dbReference type="Gene3D" id="2.60.40.3310">
    <property type="match status" value="1"/>
</dbReference>
<dbReference type="PANTHER" id="PTHR33420">
    <property type="entry name" value="FIMBRIAL SUBUNIT ELFA-RELATED"/>
    <property type="match status" value="1"/>
</dbReference>
<dbReference type="OrthoDB" id="8678921at2"/>
<dbReference type="GO" id="GO:0043709">
    <property type="term" value="P:cell adhesion involved in single-species biofilm formation"/>
    <property type="evidence" value="ECO:0007669"/>
    <property type="project" value="TreeGrafter"/>
</dbReference>
<comment type="caution">
    <text evidence="4">The sequence shown here is derived from an EMBL/GenBank/DDBJ whole genome shotgun (WGS) entry which is preliminary data.</text>
</comment>
<evidence type="ECO:0000256" key="2">
    <source>
        <dbReference type="SAM" id="SignalP"/>
    </source>
</evidence>
<dbReference type="Pfam" id="PF00419">
    <property type="entry name" value="Fimbrial"/>
    <property type="match status" value="1"/>
</dbReference>
<sequence length="346" mass="34851">MKKSLPFRAARKCFGILMLVAAGCAGLIASVPAHAALQCTITGSAAISFGTLTVPRDTPVGTAIGPVQSSTVSVNCPSNPGTVPPYNNGWYIQYYPQLTSSAVTGVWNTGIAGIGIKVVDVTYGNTTLSSLAVGKWGDFGAPITTTAAFQGSFTFTYQLVKTAAQVTTGGAVNIPQVLTLVSHNIPVNITSPALVTISVNNTSIVATTCTVTTPSVSVTLPTVNASALSPVGTTVGNTNLSIGLSCQAGANVYVTLTDATTPGNTTSNLTLASGSTATGVALRVLNSGGTAVSYGPDSAVAGNRNQWLVGASSSTTRVPLTAQYISTGTVGPGTVKGLATFTMSYQ</sequence>
<dbReference type="InterPro" id="IPR050263">
    <property type="entry name" value="Bact_Fimbrial_Adh_Pro"/>
</dbReference>
<reference evidence="4 5" key="1">
    <citation type="journal article" date="2020" name="Int. J. Syst. Evol. Microbiol.">
        <title>Paraburkholderia madseniana sp. nov., a phenolic acid-degrading bacterium isolated from acidic forest soil.</title>
        <authorList>
            <person name="Wilhelm R.C."/>
            <person name="Murphy S.J.L."/>
            <person name="Feriancek N.M."/>
            <person name="Karasz D.C."/>
            <person name="DeRito C.M."/>
            <person name="Newman J.D."/>
            <person name="Buckley D.H."/>
        </authorList>
    </citation>
    <scope>NUCLEOTIDE SEQUENCE [LARGE SCALE GENOMIC DNA]</scope>
    <source>
        <strain evidence="4 5">RP11</strain>
    </source>
</reference>
<name>A0A6N6W2Z3_9BURK</name>
<dbReference type="SUPFAM" id="SSF49401">
    <property type="entry name" value="Bacterial adhesins"/>
    <property type="match status" value="1"/>
</dbReference>
<dbReference type="Gene3D" id="2.60.40.1090">
    <property type="entry name" value="Fimbrial-type adhesion domain"/>
    <property type="match status" value="1"/>
</dbReference>
<dbReference type="EMBL" id="VOSW01000124">
    <property type="protein sequence ID" value="KAE8754479.1"/>
    <property type="molecule type" value="Genomic_DNA"/>
</dbReference>
<dbReference type="RefSeq" id="WP_154566853.1">
    <property type="nucleotide sequence ID" value="NZ_VOSW01000124.1"/>
</dbReference>
<evidence type="ECO:0000256" key="1">
    <source>
        <dbReference type="ARBA" id="ARBA00022729"/>
    </source>
</evidence>
<evidence type="ECO:0000313" key="4">
    <source>
        <dbReference type="EMBL" id="KAE8754479.1"/>
    </source>
</evidence>
<protein>
    <submittedName>
        <fullName evidence="4">Fimbrial protein</fullName>
    </submittedName>
</protein>
<proteinExistence type="predicted"/>
<feature type="domain" description="Fimbrial-type adhesion" evidence="3">
    <location>
        <begin position="203"/>
        <end position="346"/>
    </location>
</feature>